<dbReference type="InterPro" id="IPR012309">
    <property type="entry name" value="DNA_ligase_ATP-dep_C"/>
</dbReference>
<evidence type="ECO:0000313" key="6">
    <source>
        <dbReference type="EMBL" id="MFC1401519.1"/>
    </source>
</evidence>
<keyword evidence="3 6" id="KW-0436">Ligase</keyword>
<dbReference type="EC" id="6.5.1.1" evidence="2"/>
<evidence type="ECO:0000256" key="2">
    <source>
        <dbReference type="ARBA" id="ARBA00012727"/>
    </source>
</evidence>
<dbReference type="InterPro" id="IPR050191">
    <property type="entry name" value="ATP-dep_DNA_ligase"/>
</dbReference>
<dbReference type="Pfam" id="PF04679">
    <property type="entry name" value="DNA_ligase_A_C"/>
    <property type="match status" value="1"/>
</dbReference>
<dbReference type="Pfam" id="PF01068">
    <property type="entry name" value="DNA_ligase_A_M"/>
    <property type="match status" value="1"/>
</dbReference>
<dbReference type="CDD" id="cd07971">
    <property type="entry name" value="OBF_DNA_ligase_LigD"/>
    <property type="match status" value="1"/>
</dbReference>
<feature type="domain" description="ATP-dependent DNA ligase family profile" evidence="5">
    <location>
        <begin position="112"/>
        <end position="220"/>
    </location>
</feature>
<dbReference type="EMBL" id="JBHEZZ010000004">
    <property type="protein sequence ID" value="MFC1401519.1"/>
    <property type="molecule type" value="Genomic_DNA"/>
</dbReference>
<gene>
    <name evidence="6" type="ORF">ACEZDJ_09480</name>
</gene>
<protein>
    <recommendedName>
        <fullName evidence="2">DNA ligase (ATP)</fullName>
        <ecNumber evidence="2">6.5.1.1</ecNumber>
    </recommendedName>
</protein>
<dbReference type="GO" id="GO:0016874">
    <property type="term" value="F:ligase activity"/>
    <property type="evidence" value="ECO:0007669"/>
    <property type="project" value="UniProtKB-KW"/>
</dbReference>
<proteinExistence type="inferred from homology"/>
<reference evidence="6 7" key="1">
    <citation type="submission" date="2024-09" db="EMBL/GenBank/DDBJ databases">
        <authorList>
            <person name="Lee S.D."/>
        </authorList>
    </citation>
    <scope>NUCLEOTIDE SEQUENCE [LARGE SCALE GENOMIC DNA]</scope>
    <source>
        <strain evidence="6 7">N1-5</strain>
    </source>
</reference>
<keyword evidence="7" id="KW-1185">Reference proteome</keyword>
<dbReference type="Gene3D" id="3.30.470.30">
    <property type="entry name" value="DNA ligase/mRNA capping enzyme"/>
    <property type="match status" value="1"/>
</dbReference>
<evidence type="ECO:0000313" key="7">
    <source>
        <dbReference type="Proteomes" id="UP001592528"/>
    </source>
</evidence>
<evidence type="ECO:0000259" key="5">
    <source>
        <dbReference type="PROSITE" id="PS50160"/>
    </source>
</evidence>
<organism evidence="6 7">
    <name type="scientific">Streptacidiphilus cavernicola</name>
    <dbReference type="NCBI Taxonomy" id="3342716"/>
    <lineage>
        <taxon>Bacteria</taxon>
        <taxon>Bacillati</taxon>
        <taxon>Actinomycetota</taxon>
        <taxon>Actinomycetes</taxon>
        <taxon>Kitasatosporales</taxon>
        <taxon>Streptomycetaceae</taxon>
        <taxon>Streptacidiphilus</taxon>
    </lineage>
</organism>
<accession>A0ABV6UJ88</accession>
<dbReference type="PROSITE" id="PS00333">
    <property type="entry name" value="DNA_LIGASE_A2"/>
    <property type="match status" value="1"/>
</dbReference>
<dbReference type="InterPro" id="IPR012310">
    <property type="entry name" value="DNA_ligase_ATP-dep_cent"/>
</dbReference>
<comment type="catalytic activity">
    <reaction evidence="4">
        <text>ATP + (deoxyribonucleotide)n-3'-hydroxyl + 5'-phospho-(deoxyribonucleotide)m = (deoxyribonucleotide)n+m + AMP + diphosphate.</text>
        <dbReference type="EC" id="6.5.1.1"/>
    </reaction>
</comment>
<comment type="similarity">
    <text evidence="1">Belongs to the ATP-dependent DNA ligase family.</text>
</comment>
<evidence type="ECO:0000256" key="1">
    <source>
        <dbReference type="ARBA" id="ARBA00007572"/>
    </source>
</evidence>
<dbReference type="PROSITE" id="PS50160">
    <property type="entry name" value="DNA_LIGASE_A3"/>
    <property type="match status" value="1"/>
</dbReference>
<sequence>MSAAAAAGWIAPMLAGQGPVPADTSGWAAEVKWDGMRVVVSVDERGTVRAFARSGADATARYPELQSLGRLAAVAPLVLDAEAVALDPATGVPSFERLQQRMTLRQQDRIAAARLRTPVTFMAFDVLRHRGTAVTRRGYLERRALLERLDLPADGSVVAPPAWIGADVATGIDWTRERGMEGVILKRLASGYQPGRRSPDWIKVKFRPTADVLIGGWLADDRGEPRSLLVGREVPGGLRYVGSVGSGLSAVQRELLLPLLTEAAAAESPFTAGLDLPRLARPPADVRWVRPLLRGEVQYAEVTDGGSLRQPAWKGLRGLAGE</sequence>
<dbReference type="PANTHER" id="PTHR45674">
    <property type="entry name" value="DNA LIGASE 1/3 FAMILY MEMBER"/>
    <property type="match status" value="1"/>
</dbReference>
<dbReference type="InterPro" id="IPR012340">
    <property type="entry name" value="NA-bd_OB-fold"/>
</dbReference>
<dbReference type="Gene3D" id="3.30.1490.70">
    <property type="match status" value="1"/>
</dbReference>
<dbReference type="SUPFAM" id="SSF50249">
    <property type="entry name" value="Nucleic acid-binding proteins"/>
    <property type="match status" value="1"/>
</dbReference>
<name>A0ABV6UJ88_9ACTN</name>
<dbReference type="Gene3D" id="2.40.50.140">
    <property type="entry name" value="Nucleic acid-binding proteins"/>
    <property type="match status" value="1"/>
</dbReference>
<evidence type="ECO:0000256" key="3">
    <source>
        <dbReference type="ARBA" id="ARBA00022598"/>
    </source>
</evidence>
<dbReference type="CDD" id="cd07906">
    <property type="entry name" value="Adenylation_DNA_ligase_LigD_LigC"/>
    <property type="match status" value="1"/>
</dbReference>
<dbReference type="Proteomes" id="UP001592528">
    <property type="component" value="Unassembled WGS sequence"/>
</dbReference>
<dbReference type="PANTHER" id="PTHR45674:SF4">
    <property type="entry name" value="DNA LIGASE 1"/>
    <property type="match status" value="1"/>
</dbReference>
<evidence type="ECO:0000256" key="4">
    <source>
        <dbReference type="ARBA" id="ARBA00034003"/>
    </source>
</evidence>
<dbReference type="InterPro" id="IPR016059">
    <property type="entry name" value="DNA_ligase_ATP-dep_CS"/>
</dbReference>
<dbReference type="SUPFAM" id="SSF56091">
    <property type="entry name" value="DNA ligase/mRNA capping enzyme, catalytic domain"/>
    <property type="match status" value="1"/>
</dbReference>
<comment type="caution">
    <text evidence="6">The sequence shown here is derived from an EMBL/GenBank/DDBJ whole genome shotgun (WGS) entry which is preliminary data.</text>
</comment>
<dbReference type="RefSeq" id="WP_030259841.1">
    <property type="nucleotide sequence ID" value="NZ_JBHEZZ010000004.1"/>
</dbReference>